<protein>
    <recommendedName>
        <fullName evidence="3">C-type lectin domain-containing protein</fullName>
    </recommendedName>
</protein>
<gene>
    <name evidence="1" type="ORF">MAR_035387</name>
</gene>
<proteinExistence type="predicted"/>
<dbReference type="SUPFAM" id="SSF56436">
    <property type="entry name" value="C-type lectin-like"/>
    <property type="match status" value="1"/>
</dbReference>
<dbReference type="InterPro" id="IPR016187">
    <property type="entry name" value="CTDL_fold"/>
</dbReference>
<evidence type="ECO:0008006" key="3">
    <source>
        <dbReference type="Google" id="ProtNLM"/>
    </source>
</evidence>
<evidence type="ECO:0000313" key="1">
    <source>
        <dbReference type="EMBL" id="WAR10311.1"/>
    </source>
</evidence>
<organism evidence="1 2">
    <name type="scientific">Mya arenaria</name>
    <name type="common">Soft-shell clam</name>
    <dbReference type="NCBI Taxonomy" id="6604"/>
    <lineage>
        <taxon>Eukaryota</taxon>
        <taxon>Metazoa</taxon>
        <taxon>Spiralia</taxon>
        <taxon>Lophotrochozoa</taxon>
        <taxon>Mollusca</taxon>
        <taxon>Bivalvia</taxon>
        <taxon>Autobranchia</taxon>
        <taxon>Heteroconchia</taxon>
        <taxon>Euheterodonta</taxon>
        <taxon>Imparidentia</taxon>
        <taxon>Neoheterodontei</taxon>
        <taxon>Myida</taxon>
        <taxon>Myoidea</taxon>
        <taxon>Myidae</taxon>
        <taxon>Mya</taxon>
    </lineage>
</organism>
<reference evidence="1" key="1">
    <citation type="submission" date="2022-11" db="EMBL/GenBank/DDBJ databases">
        <title>Centuries of genome instability and evolution in soft-shell clam transmissible cancer (bioRxiv).</title>
        <authorList>
            <person name="Hart S.F.M."/>
            <person name="Yonemitsu M.A."/>
            <person name="Giersch R.M."/>
            <person name="Beal B.F."/>
            <person name="Arriagada G."/>
            <person name="Davis B.W."/>
            <person name="Ostrander E.A."/>
            <person name="Goff S.P."/>
            <person name="Metzger M.J."/>
        </authorList>
    </citation>
    <scope>NUCLEOTIDE SEQUENCE</scope>
    <source>
        <strain evidence="1">MELC-2E11</strain>
        <tissue evidence="1">Siphon/mantle</tissue>
    </source>
</reference>
<dbReference type="EMBL" id="CP111018">
    <property type="protein sequence ID" value="WAR10311.1"/>
    <property type="molecule type" value="Genomic_DNA"/>
</dbReference>
<sequence length="185" mass="20879">MYIKVNTAPKSWREAEAYCSGSISNLISLDRINDFEVFLPNTDWDWGPNEPDPTQGACGRTVLGTSQIVETPDFQFNGRIDVSLTDCTRPLPFICMKDPVEIVVKKDFASKTVDQLWVNQTNVESPCAAYFPLDNSFAPVGTCYPEFEIGGPYLDQSELLEYCYDSTFHEIVENMVENMKAVIYS</sequence>
<accession>A0ABY7ENK5</accession>
<feature type="non-terminal residue" evidence="1">
    <location>
        <position position="185"/>
    </location>
</feature>
<name>A0ABY7ENK5_MYAAR</name>
<keyword evidence="2" id="KW-1185">Reference proteome</keyword>
<evidence type="ECO:0000313" key="2">
    <source>
        <dbReference type="Proteomes" id="UP001164746"/>
    </source>
</evidence>
<dbReference type="Proteomes" id="UP001164746">
    <property type="component" value="Chromosome 7"/>
</dbReference>